<reference evidence="2 3" key="1">
    <citation type="submission" date="2019-08" db="EMBL/GenBank/DDBJ databases">
        <title>Complete genome sequence of Candidatus Uab amorphum.</title>
        <authorList>
            <person name="Shiratori T."/>
            <person name="Suzuki S."/>
            <person name="Kakizawa Y."/>
            <person name="Ishida K."/>
        </authorList>
    </citation>
    <scope>NUCLEOTIDE SEQUENCE [LARGE SCALE GENOMIC DNA]</scope>
    <source>
        <strain evidence="2 3">SRT547</strain>
    </source>
</reference>
<dbReference type="Pfam" id="PF12728">
    <property type="entry name" value="HTH_17"/>
    <property type="match status" value="1"/>
</dbReference>
<protein>
    <recommendedName>
        <fullName evidence="1">Helix-turn-helix domain-containing protein</fullName>
    </recommendedName>
</protein>
<dbReference type="InterPro" id="IPR041657">
    <property type="entry name" value="HTH_17"/>
</dbReference>
<dbReference type="KEGG" id="uam:UABAM_05021"/>
<proteinExistence type="predicted"/>
<organism evidence="2 3">
    <name type="scientific">Uabimicrobium amorphum</name>
    <dbReference type="NCBI Taxonomy" id="2596890"/>
    <lineage>
        <taxon>Bacteria</taxon>
        <taxon>Pseudomonadati</taxon>
        <taxon>Planctomycetota</taxon>
        <taxon>Candidatus Uabimicrobiia</taxon>
        <taxon>Candidatus Uabimicrobiales</taxon>
        <taxon>Candidatus Uabimicrobiaceae</taxon>
        <taxon>Candidatus Uabimicrobium</taxon>
    </lineage>
</organism>
<evidence type="ECO:0000313" key="3">
    <source>
        <dbReference type="Proteomes" id="UP000326354"/>
    </source>
</evidence>
<evidence type="ECO:0000313" key="2">
    <source>
        <dbReference type="EMBL" id="BBM86635.1"/>
    </source>
</evidence>
<sequence>MFVYQYQSLLNKMYEQGGYRLDKDILEVILDKVENIESLLKQKEYNDRFMDVRSVARVLKRSEGTIRRLIQEGKIEGFKIGSGNKQSRYLIPKTFIDNLINQGKGFIE</sequence>
<dbReference type="EMBL" id="AP019860">
    <property type="protein sequence ID" value="BBM86635.1"/>
    <property type="molecule type" value="Genomic_DNA"/>
</dbReference>
<name>A0A5S9IU34_UABAM</name>
<gene>
    <name evidence="2" type="ORF">UABAM_05021</name>
</gene>
<evidence type="ECO:0000259" key="1">
    <source>
        <dbReference type="Pfam" id="PF12728"/>
    </source>
</evidence>
<keyword evidence="3" id="KW-1185">Reference proteome</keyword>
<accession>A0A5S9IU34</accession>
<dbReference type="Proteomes" id="UP000326354">
    <property type="component" value="Chromosome"/>
</dbReference>
<dbReference type="AlphaFoldDB" id="A0A5S9IU34"/>
<feature type="domain" description="Helix-turn-helix" evidence="1">
    <location>
        <begin position="50"/>
        <end position="102"/>
    </location>
</feature>